<dbReference type="Proteomes" id="UP001597032">
    <property type="component" value="Unassembled WGS sequence"/>
</dbReference>
<dbReference type="EMBL" id="JBHTIC010000008">
    <property type="protein sequence ID" value="MFD0762515.1"/>
    <property type="molecule type" value="Genomic_DNA"/>
</dbReference>
<name>A0ABW2Z6T9_9FLAO</name>
<comment type="caution">
    <text evidence="2">The sequence shown here is derived from an EMBL/GenBank/DDBJ whole genome shotgun (WGS) entry which is preliminary data.</text>
</comment>
<keyword evidence="3" id="KW-1185">Reference proteome</keyword>
<reference evidence="3" key="1">
    <citation type="journal article" date="2019" name="Int. J. Syst. Evol. Microbiol.">
        <title>The Global Catalogue of Microorganisms (GCM) 10K type strain sequencing project: providing services to taxonomists for standard genome sequencing and annotation.</title>
        <authorList>
            <consortium name="The Broad Institute Genomics Platform"/>
            <consortium name="The Broad Institute Genome Sequencing Center for Infectious Disease"/>
            <person name="Wu L."/>
            <person name="Ma J."/>
        </authorList>
    </citation>
    <scope>NUCLEOTIDE SEQUENCE [LARGE SCALE GENOMIC DNA]</scope>
    <source>
        <strain evidence="3">CCUG 60022</strain>
    </source>
</reference>
<organism evidence="2 3">
    <name type="scientific">Lutibacter aestuarii</name>
    <dbReference type="NCBI Taxonomy" id="861111"/>
    <lineage>
        <taxon>Bacteria</taxon>
        <taxon>Pseudomonadati</taxon>
        <taxon>Bacteroidota</taxon>
        <taxon>Flavobacteriia</taxon>
        <taxon>Flavobacteriales</taxon>
        <taxon>Flavobacteriaceae</taxon>
        <taxon>Lutibacter</taxon>
    </lineage>
</organism>
<evidence type="ECO:0000313" key="2">
    <source>
        <dbReference type="EMBL" id="MFD0762515.1"/>
    </source>
</evidence>
<evidence type="ECO:0000256" key="1">
    <source>
        <dbReference type="SAM" id="MobiDB-lite"/>
    </source>
</evidence>
<feature type="region of interest" description="Disordered" evidence="1">
    <location>
        <begin position="82"/>
        <end position="101"/>
    </location>
</feature>
<dbReference type="PROSITE" id="PS51257">
    <property type="entry name" value="PROKAR_LIPOPROTEIN"/>
    <property type="match status" value="1"/>
</dbReference>
<evidence type="ECO:0000313" key="3">
    <source>
        <dbReference type="Proteomes" id="UP001597032"/>
    </source>
</evidence>
<gene>
    <name evidence="2" type="ORF">ACFQZW_10510</name>
</gene>
<protein>
    <recommendedName>
        <fullName evidence="4">Lipoprotein</fullName>
    </recommendedName>
</protein>
<evidence type="ECO:0008006" key="4">
    <source>
        <dbReference type="Google" id="ProtNLM"/>
    </source>
</evidence>
<accession>A0ABW2Z6T9</accession>
<sequence>MKNINVILIIFFSLLIACKEEKAKVKTTTTKTELHYICKNKCENSGSNMAGICATCNTPYVHNAAYHKDEFLKSGPLNVPSNALTPNQTTSAPNKTTPSPSQNAAGVFHYTCKNGCVGGAASASNCKVCGEALEHNTLYHNN</sequence>
<dbReference type="RefSeq" id="WP_372800562.1">
    <property type="nucleotide sequence ID" value="NZ_JBHTIC010000008.1"/>
</dbReference>
<proteinExistence type="predicted"/>